<dbReference type="PANTHER" id="PTHR20836:SF0">
    <property type="entry name" value="4-HYDROXY-TETRAHYDRODIPICOLINATE REDUCTASE 1, CHLOROPLASTIC-RELATED"/>
    <property type="match status" value="1"/>
</dbReference>
<comment type="caution">
    <text evidence="16">The sequence shown here is derived from an EMBL/GenBank/DDBJ whole genome shotgun (WGS) entry which is preliminary data.</text>
</comment>
<comment type="caution">
    <text evidence="13">Lacks conserved residue(s) required for the propagation of feature annotation.</text>
</comment>
<dbReference type="PROSITE" id="PS01298">
    <property type="entry name" value="DAPB"/>
    <property type="match status" value="1"/>
</dbReference>
<dbReference type="SUPFAM" id="SSF51735">
    <property type="entry name" value="NAD(P)-binding Rossmann-fold domains"/>
    <property type="match status" value="1"/>
</dbReference>
<evidence type="ECO:0000256" key="2">
    <source>
        <dbReference type="ARBA" id="ARBA00022490"/>
    </source>
</evidence>
<evidence type="ECO:0000256" key="13">
    <source>
        <dbReference type="HAMAP-Rule" id="MF_00102"/>
    </source>
</evidence>
<comment type="catalytic activity">
    <reaction evidence="12 13">
        <text>(S)-2,3,4,5-tetrahydrodipicolinate + NAD(+) + H2O = (2S,4S)-4-hydroxy-2,3,4,5-tetrahydrodipicolinate + NADH + H(+)</text>
        <dbReference type="Rhea" id="RHEA:35323"/>
        <dbReference type="ChEBI" id="CHEBI:15377"/>
        <dbReference type="ChEBI" id="CHEBI:15378"/>
        <dbReference type="ChEBI" id="CHEBI:16845"/>
        <dbReference type="ChEBI" id="CHEBI:57540"/>
        <dbReference type="ChEBI" id="CHEBI:57945"/>
        <dbReference type="ChEBI" id="CHEBI:67139"/>
        <dbReference type="EC" id="1.17.1.8"/>
    </reaction>
</comment>
<keyword evidence="4 13" id="KW-0521">NADP</keyword>
<keyword evidence="2 13" id="KW-0963">Cytoplasm</keyword>
<keyword evidence="7 13" id="KW-0520">NAD</keyword>
<dbReference type="InterPro" id="IPR023940">
    <property type="entry name" value="DHDPR_bac"/>
</dbReference>
<comment type="catalytic activity">
    <reaction evidence="11 13">
        <text>(S)-2,3,4,5-tetrahydrodipicolinate + NADP(+) + H2O = (2S,4S)-4-hydroxy-2,3,4,5-tetrahydrodipicolinate + NADPH + H(+)</text>
        <dbReference type="Rhea" id="RHEA:35331"/>
        <dbReference type="ChEBI" id="CHEBI:15377"/>
        <dbReference type="ChEBI" id="CHEBI:15378"/>
        <dbReference type="ChEBI" id="CHEBI:16845"/>
        <dbReference type="ChEBI" id="CHEBI:57783"/>
        <dbReference type="ChEBI" id="CHEBI:58349"/>
        <dbReference type="ChEBI" id="CHEBI:67139"/>
        <dbReference type="EC" id="1.17.1.8"/>
    </reaction>
</comment>
<evidence type="ECO:0000256" key="4">
    <source>
        <dbReference type="ARBA" id="ARBA00022857"/>
    </source>
</evidence>
<feature type="active site" description="Proton donor/acceptor" evidence="13">
    <location>
        <position position="156"/>
    </location>
</feature>
<organism evidence="16 17">
    <name type="scientific">Larsenimonas suaedae</name>
    <dbReference type="NCBI Taxonomy" id="1851019"/>
    <lineage>
        <taxon>Bacteria</taxon>
        <taxon>Pseudomonadati</taxon>
        <taxon>Pseudomonadota</taxon>
        <taxon>Gammaproteobacteria</taxon>
        <taxon>Oceanospirillales</taxon>
        <taxon>Halomonadaceae</taxon>
        <taxon>Larsenimonas</taxon>
    </lineage>
</organism>
<comment type="similarity">
    <text evidence="1 13">Belongs to the DapB family.</text>
</comment>
<comment type="function">
    <text evidence="13">Catalyzes the conversion of 4-hydroxy-tetrahydrodipicolinate (HTPA) to tetrahydrodipicolinate.</text>
</comment>
<evidence type="ECO:0000313" key="17">
    <source>
        <dbReference type="Proteomes" id="UP001269375"/>
    </source>
</evidence>
<feature type="binding site" evidence="13">
    <location>
        <position position="157"/>
    </location>
    <ligand>
        <name>(S)-2,3,4,5-tetrahydrodipicolinate</name>
        <dbReference type="ChEBI" id="CHEBI:16845"/>
    </ligand>
</feature>
<evidence type="ECO:0000256" key="5">
    <source>
        <dbReference type="ARBA" id="ARBA00022915"/>
    </source>
</evidence>
<keyword evidence="8 13" id="KW-0457">Lysine biosynthesis</keyword>
<evidence type="ECO:0000256" key="12">
    <source>
        <dbReference type="ARBA" id="ARBA00049396"/>
    </source>
</evidence>
<accession>A0ABU1GYC9</accession>
<name>A0ABU1GYC9_9GAMM</name>
<feature type="binding site" evidence="13">
    <location>
        <begin position="98"/>
        <end position="100"/>
    </location>
    <ligand>
        <name>NAD(+)</name>
        <dbReference type="ChEBI" id="CHEBI:57540"/>
    </ligand>
</feature>
<feature type="domain" description="Dihydrodipicolinate reductase C-terminal" evidence="15">
    <location>
        <begin position="128"/>
        <end position="265"/>
    </location>
</feature>
<dbReference type="Gene3D" id="3.40.50.720">
    <property type="entry name" value="NAD(P)-binding Rossmann-like Domain"/>
    <property type="match status" value="1"/>
</dbReference>
<dbReference type="Pfam" id="PF01113">
    <property type="entry name" value="DapB_N"/>
    <property type="match status" value="1"/>
</dbReference>
<dbReference type="Pfam" id="PF05173">
    <property type="entry name" value="DapB_C"/>
    <property type="match status" value="1"/>
</dbReference>
<feature type="binding site" evidence="13">
    <location>
        <begin position="8"/>
        <end position="13"/>
    </location>
    <ligand>
        <name>NAD(+)</name>
        <dbReference type="ChEBI" id="CHEBI:57540"/>
    </ligand>
</feature>
<dbReference type="EMBL" id="JARWAO010000008">
    <property type="protein sequence ID" value="MDR5897050.1"/>
    <property type="molecule type" value="Genomic_DNA"/>
</dbReference>
<evidence type="ECO:0000256" key="1">
    <source>
        <dbReference type="ARBA" id="ARBA00006642"/>
    </source>
</evidence>
<evidence type="ECO:0000256" key="3">
    <source>
        <dbReference type="ARBA" id="ARBA00022605"/>
    </source>
</evidence>
<dbReference type="EC" id="1.17.1.8" evidence="10 13"/>
<comment type="caution">
    <text evidence="13">Was originally thought to be a dihydrodipicolinate reductase (DHDPR), catalyzing the conversion of dihydrodipicolinate to tetrahydrodipicolinate. However, it was shown in E.coli that the substrate of the enzymatic reaction is not dihydrodipicolinate (DHDP) but in fact (2S,4S)-4-hydroxy-2,3,4,5-tetrahydrodipicolinic acid (HTPA), the product released by the DapA-catalyzed reaction.</text>
</comment>
<keyword evidence="17" id="KW-1185">Reference proteome</keyword>
<keyword evidence="3 13" id="KW-0028">Amino-acid biosynthesis</keyword>
<evidence type="ECO:0000256" key="11">
    <source>
        <dbReference type="ARBA" id="ARBA00049080"/>
    </source>
</evidence>
<comment type="subcellular location">
    <subcellularLocation>
        <location evidence="13">Cytoplasm</location>
    </subcellularLocation>
</comment>
<dbReference type="NCBIfam" id="TIGR00036">
    <property type="entry name" value="dapB"/>
    <property type="match status" value="1"/>
</dbReference>
<sequence>MTRIAIMGAAGRMGRVLLTAAHQADNATLGAAVIRPGSSLVGVDAGELAGLGRIDVATTGDVRAVADDIDVLIDFTTPQLTLDNLAFCAEHGKAIVIGTTGFTDEELEALDSYKDRVPMVFAANMSTGVNLLVNLLKTASKALGDAGYDIEVIEAHHRHKVDAPSGTALMLGDAVAEPLGRTLKEHGVFAREGQCGPRRDDEIGFATVRAGDIVGEHTVLFATEGERIELTHKASSRMTFGKGAVRAAAWVATQPAGRFDMQDVLGIK</sequence>
<evidence type="ECO:0000313" key="16">
    <source>
        <dbReference type="EMBL" id="MDR5897050.1"/>
    </source>
</evidence>
<evidence type="ECO:0000256" key="10">
    <source>
        <dbReference type="ARBA" id="ARBA00038983"/>
    </source>
</evidence>
<gene>
    <name evidence="13 16" type="primary">dapB</name>
    <name evidence="16" type="ORF">QC825_13325</name>
</gene>
<proteinExistence type="inferred from homology"/>
<evidence type="ECO:0000256" key="6">
    <source>
        <dbReference type="ARBA" id="ARBA00023002"/>
    </source>
</evidence>
<feature type="binding site" evidence="13">
    <location>
        <begin position="122"/>
        <end position="125"/>
    </location>
    <ligand>
        <name>NAD(+)</name>
        <dbReference type="ChEBI" id="CHEBI:57540"/>
    </ligand>
</feature>
<dbReference type="Proteomes" id="UP001269375">
    <property type="component" value="Unassembled WGS sequence"/>
</dbReference>
<protein>
    <recommendedName>
        <fullName evidence="10 13">4-hydroxy-tetrahydrodipicolinate reductase</fullName>
        <shortName evidence="13">HTPA reductase</shortName>
        <ecNumber evidence="10 13">1.17.1.8</ecNumber>
    </recommendedName>
</protein>
<evidence type="ECO:0000259" key="15">
    <source>
        <dbReference type="Pfam" id="PF05173"/>
    </source>
</evidence>
<dbReference type="RefSeq" id="WP_251595176.1">
    <property type="nucleotide sequence ID" value="NZ_JAMLJI010000004.1"/>
</dbReference>
<dbReference type="InterPro" id="IPR022664">
    <property type="entry name" value="DapB_N_CS"/>
</dbReference>
<dbReference type="Gene3D" id="3.30.360.10">
    <property type="entry name" value="Dihydrodipicolinate Reductase, domain 2"/>
    <property type="match status" value="1"/>
</dbReference>
<dbReference type="HAMAP" id="MF_00102">
    <property type="entry name" value="DapB"/>
    <property type="match status" value="1"/>
</dbReference>
<dbReference type="GO" id="GO:0008839">
    <property type="term" value="F:4-hydroxy-tetrahydrodipicolinate reductase"/>
    <property type="evidence" value="ECO:0007669"/>
    <property type="project" value="UniProtKB-EC"/>
</dbReference>
<dbReference type="InterPro" id="IPR000846">
    <property type="entry name" value="DapB_N"/>
</dbReference>
<dbReference type="PANTHER" id="PTHR20836">
    <property type="entry name" value="DIHYDRODIPICOLINATE REDUCTASE"/>
    <property type="match status" value="1"/>
</dbReference>
<feature type="domain" description="Dihydrodipicolinate reductase N-terminal" evidence="14">
    <location>
        <begin position="3"/>
        <end position="125"/>
    </location>
</feature>
<dbReference type="SUPFAM" id="SSF55347">
    <property type="entry name" value="Glyceraldehyde-3-phosphate dehydrogenase-like, C-terminal domain"/>
    <property type="match status" value="1"/>
</dbReference>
<evidence type="ECO:0000256" key="9">
    <source>
        <dbReference type="ARBA" id="ARBA00037922"/>
    </source>
</evidence>
<comment type="subunit">
    <text evidence="13">Homotetramer.</text>
</comment>
<evidence type="ECO:0000256" key="7">
    <source>
        <dbReference type="ARBA" id="ARBA00023027"/>
    </source>
</evidence>
<dbReference type="PIRSF" id="PIRSF000161">
    <property type="entry name" value="DHPR"/>
    <property type="match status" value="1"/>
</dbReference>
<feature type="binding site" evidence="13">
    <location>
        <position position="35"/>
    </location>
    <ligand>
        <name>NADP(+)</name>
        <dbReference type="ChEBI" id="CHEBI:58349"/>
    </ligand>
</feature>
<dbReference type="InterPro" id="IPR036291">
    <property type="entry name" value="NAD(P)-bd_dom_sf"/>
</dbReference>
<keyword evidence="5 13" id="KW-0220">Diaminopimelate biosynthesis</keyword>
<dbReference type="CDD" id="cd02274">
    <property type="entry name" value="DHDPR_N"/>
    <property type="match status" value="1"/>
</dbReference>
<feature type="active site" description="Proton donor" evidence="13">
    <location>
        <position position="160"/>
    </location>
</feature>
<dbReference type="InterPro" id="IPR022663">
    <property type="entry name" value="DapB_C"/>
</dbReference>
<evidence type="ECO:0000259" key="14">
    <source>
        <dbReference type="Pfam" id="PF01113"/>
    </source>
</evidence>
<feature type="binding site" evidence="13">
    <location>
        <begin position="166"/>
        <end position="167"/>
    </location>
    <ligand>
        <name>(S)-2,3,4,5-tetrahydrodipicolinate</name>
        <dbReference type="ChEBI" id="CHEBI:16845"/>
    </ligand>
</feature>
<evidence type="ECO:0000256" key="8">
    <source>
        <dbReference type="ARBA" id="ARBA00023154"/>
    </source>
</evidence>
<comment type="pathway">
    <text evidence="9 13">Amino-acid biosynthesis; L-lysine biosynthesis via DAP pathway; (S)-tetrahydrodipicolinate from L-aspartate: step 4/4.</text>
</comment>
<reference evidence="16 17" key="1">
    <citation type="submission" date="2023-04" db="EMBL/GenBank/DDBJ databases">
        <title>A long-awaited taxogenomic arrangement of the family Halomonadaceae.</title>
        <authorList>
            <person name="De La Haba R."/>
            <person name="Chuvochina M."/>
            <person name="Wittouck S."/>
            <person name="Arahal D.R."/>
            <person name="Sanchez-Porro C."/>
            <person name="Hugenholtz P."/>
            <person name="Ventosa A."/>
        </authorList>
    </citation>
    <scope>NUCLEOTIDE SEQUENCE [LARGE SCALE GENOMIC DNA]</scope>
    <source>
        <strain evidence="16 17">DSM 22428</strain>
    </source>
</reference>
<keyword evidence="6 13" id="KW-0560">Oxidoreductase</keyword>